<dbReference type="GO" id="GO:0005758">
    <property type="term" value="C:mitochondrial intermembrane space"/>
    <property type="evidence" value="ECO:0007669"/>
    <property type="project" value="TreeGrafter"/>
</dbReference>
<evidence type="ECO:0000256" key="5">
    <source>
        <dbReference type="ARBA" id="ARBA00023186"/>
    </source>
</evidence>
<comment type="similarity">
    <text evidence="2 6">Belongs to the complex I LYR family. SDHAF3 subfamily.</text>
</comment>
<comment type="function">
    <text evidence="6">Plays an essential role in the assembly of succinate dehydrogenase (SDH), an enzyme complex (also referred to as respiratory complex II) that is a component of both the tricarboxylic acid (TCA) cycle and the mitochondrial electron transport chain, and which couples the oxidation of succinate to fumarate with the reduction of ubiquinone (coenzyme Q) to ubiquinol. Promotes maturation of the iron-sulfur protein subunit of the SDH catalytic dimer, protecting it from the deleterious effects of oxidants. May act together with SDHAF1.</text>
</comment>
<dbReference type="GO" id="GO:0005759">
    <property type="term" value="C:mitochondrial matrix"/>
    <property type="evidence" value="ECO:0007669"/>
    <property type="project" value="UniProtKB-SubCell"/>
</dbReference>
<evidence type="ECO:0000313" key="7">
    <source>
        <dbReference type="Proteomes" id="UP000504615"/>
    </source>
</evidence>
<evidence type="ECO:0000256" key="3">
    <source>
        <dbReference type="ARBA" id="ARBA00022946"/>
    </source>
</evidence>
<evidence type="ECO:0000256" key="6">
    <source>
        <dbReference type="RuleBase" id="RU368039"/>
    </source>
</evidence>
<keyword evidence="4 6" id="KW-0496">Mitochondrion</keyword>
<dbReference type="InterPro" id="IPR008381">
    <property type="entry name" value="SDHAF3/Sdh7"/>
</dbReference>
<dbReference type="OrthoDB" id="278329at2759"/>
<dbReference type="CTD" id="57001"/>
<proteinExistence type="inferred from homology"/>
<dbReference type="AlphaFoldDB" id="A0A6I9WV86"/>
<evidence type="ECO:0000256" key="4">
    <source>
        <dbReference type="ARBA" id="ARBA00023128"/>
    </source>
</evidence>
<keyword evidence="3" id="KW-0809">Transit peptide</keyword>
<comment type="subunit">
    <text evidence="6">Interacts with the iron-sulfur protein subunit within the SDH catalytic dimer.</text>
</comment>
<dbReference type="RefSeq" id="XP_011648194.1">
    <property type="nucleotide sequence ID" value="XM_011649892.2"/>
</dbReference>
<keyword evidence="7" id="KW-1185">Reference proteome</keyword>
<dbReference type="GeneID" id="105434231"/>
<sequence>MKIDGCGSHARMTRAMASRTHVQRVRILYKTILRLHRGLPAEVRPLGDGYVRDEFRRHKGCVESEAIIFLHEWTNYAITLAEQLGLRGPHTGKPLGRYLKEEDLEKLRDEQVCQLYELMIAAMGKVDGDEKKRT</sequence>
<dbReference type="GO" id="GO:0006105">
    <property type="term" value="P:succinate metabolic process"/>
    <property type="evidence" value="ECO:0007669"/>
    <property type="project" value="TreeGrafter"/>
</dbReference>
<dbReference type="GO" id="GO:0034553">
    <property type="term" value="P:mitochondrial respiratory chain complex II assembly"/>
    <property type="evidence" value="ECO:0007669"/>
    <property type="project" value="UniProtKB-UniRule"/>
</dbReference>
<reference evidence="8" key="1">
    <citation type="submission" date="2025-08" db="UniProtKB">
        <authorList>
            <consortium name="RefSeq"/>
        </authorList>
    </citation>
    <scope>IDENTIFICATION</scope>
</reference>
<dbReference type="PANTHER" id="PTHR13137:SF6">
    <property type="entry name" value="SUCCINATE DEHYDROGENASE ASSEMBLY FACTOR 3, MITOCHONDRIAL"/>
    <property type="match status" value="1"/>
</dbReference>
<dbReference type="KEGG" id="pbar:105434231"/>
<dbReference type="PANTHER" id="PTHR13137">
    <property type="entry name" value="DC11 ACN9 HOMOLOG"/>
    <property type="match status" value="1"/>
</dbReference>
<evidence type="ECO:0000256" key="1">
    <source>
        <dbReference type="ARBA" id="ARBA00004305"/>
    </source>
</evidence>
<organism evidence="7 8">
    <name type="scientific">Pogonomyrmex barbatus</name>
    <name type="common">red harvester ant</name>
    <dbReference type="NCBI Taxonomy" id="144034"/>
    <lineage>
        <taxon>Eukaryota</taxon>
        <taxon>Metazoa</taxon>
        <taxon>Ecdysozoa</taxon>
        <taxon>Arthropoda</taxon>
        <taxon>Hexapoda</taxon>
        <taxon>Insecta</taxon>
        <taxon>Pterygota</taxon>
        <taxon>Neoptera</taxon>
        <taxon>Endopterygota</taxon>
        <taxon>Hymenoptera</taxon>
        <taxon>Apocrita</taxon>
        <taxon>Aculeata</taxon>
        <taxon>Formicoidea</taxon>
        <taxon>Formicidae</taxon>
        <taxon>Myrmicinae</taxon>
        <taxon>Pogonomyrmex</taxon>
    </lineage>
</organism>
<keyword evidence="5 6" id="KW-0143">Chaperone</keyword>
<evidence type="ECO:0000313" key="8">
    <source>
        <dbReference type="RefSeq" id="XP_011648194.1"/>
    </source>
</evidence>
<accession>A0A6I9WV86</accession>
<dbReference type="Pfam" id="PF13233">
    <property type="entry name" value="Complex1_LYR_2"/>
    <property type="match status" value="1"/>
</dbReference>
<evidence type="ECO:0000256" key="2">
    <source>
        <dbReference type="ARBA" id="ARBA00006020"/>
    </source>
</evidence>
<comment type="subcellular location">
    <subcellularLocation>
        <location evidence="1 6">Mitochondrion matrix</location>
    </subcellularLocation>
</comment>
<protein>
    <recommendedName>
        <fullName evidence="6">Succinate dehydrogenase assembly factor 3</fullName>
        <shortName evidence="6">SDH assembly factor 3</shortName>
        <shortName evidence="6">SDHAF3</shortName>
    </recommendedName>
</protein>
<dbReference type="CDD" id="cd20270">
    <property type="entry name" value="Complex1_LYR_SDHAF3_LYRM10"/>
    <property type="match status" value="1"/>
</dbReference>
<gene>
    <name evidence="8" type="primary">LOC105434231</name>
</gene>
<name>A0A6I9WV86_9HYME</name>
<dbReference type="Proteomes" id="UP000504615">
    <property type="component" value="Unplaced"/>
</dbReference>